<evidence type="ECO:0000256" key="1">
    <source>
        <dbReference type="ARBA" id="ARBA00022676"/>
    </source>
</evidence>
<sequence>MKLSIILLRFLMRKKRVIKGLAPQNLNHICVFSNTAIGDTLFNTPVFRELKKAYPKSKITAILNPKNASLFATNPNIDEILLYDGRWRGFFKILKELKKRKCQVALLLHSNEPQATPLAVFAGIEYIYKFPNDKNEFNFWHSNAPMGLEKLQYVVLNRLRVLEFLGVYTKNSRLELFLQNNDKKDALLWLQSLKNELCFKHGAFFIGFNLGASNLSRQWFIFRWVELALMLLKHENIVIILTGAPNEKKLALNFKQELLAKLEQKELIKRVCDASGEFSLNGAARLIGGLDLFISADTGPFHIAVALKTPSITLFAVAEPLASMPNYDENLHFFIKKPRTCAPCVGKNCKYQKCMLQINAQEVYELCKKWL</sequence>
<dbReference type="GO" id="GO:0005829">
    <property type="term" value="C:cytosol"/>
    <property type="evidence" value="ECO:0007669"/>
    <property type="project" value="TreeGrafter"/>
</dbReference>
<proteinExistence type="predicted"/>
<evidence type="ECO:0000256" key="2">
    <source>
        <dbReference type="ARBA" id="ARBA00022679"/>
    </source>
</evidence>
<reference evidence="3 4" key="1">
    <citation type="submission" date="2020-02" db="EMBL/GenBank/DDBJ databases">
        <title>Complete genome sequence of the novel Campylobacter species Candidatus Campylobacter infans.</title>
        <authorList>
            <person name="Duim B."/>
            <person name="Zomer A."/>
            <person name="van der Graaf L."/>
            <person name="Wagenaar J."/>
        </authorList>
    </citation>
    <scope>NUCLEOTIDE SEQUENCE [LARGE SCALE GENOMIC DNA]</scope>
    <source>
        <strain evidence="3 4">19S00001</strain>
    </source>
</reference>
<dbReference type="SUPFAM" id="SSF53756">
    <property type="entry name" value="UDP-Glycosyltransferase/glycogen phosphorylase"/>
    <property type="match status" value="1"/>
</dbReference>
<protein>
    <submittedName>
        <fullName evidence="3">Glycosyltransferase, family 9</fullName>
    </submittedName>
</protein>
<dbReference type="Proteomes" id="UP000509414">
    <property type="component" value="Chromosome"/>
</dbReference>
<dbReference type="Gene3D" id="3.40.50.2000">
    <property type="entry name" value="Glycogen Phosphorylase B"/>
    <property type="match status" value="2"/>
</dbReference>
<keyword evidence="1" id="KW-0328">Glycosyltransferase</keyword>
<dbReference type="EMBL" id="CP049075">
    <property type="protein sequence ID" value="QLI04781.1"/>
    <property type="molecule type" value="Genomic_DNA"/>
</dbReference>
<organism evidence="3 4">
    <name type="scientific">Candidatus Campylobacter infans</name>
    <dbReference type="NCBI Taxonomy" id="2561898"/>
    <lineage>
        <taxon>Bacteria</taxon>
        <taxon>Pseudomonadati</taxon>
        <taxon>Campylobacterota</taxon>
        <taxon>Epsilonproteobacteria</taxon>
        <taxon>Campylobacterales</taxon>
        <taxon>Campylobacteraceae</taxon>
        <taxon>Campylobacter</taxon>
    </lineage>
</organism>
<dbReference type="RefSeq" id="WP_179975442.1">
    <property type="nucleotide sequence ID" value="NZ_CP049075.1"/>
</dbReference>
<dbReference type="AlphaFoldDB" id="A0A7H9CGL6"/>
<keyword evidence="4" id="KW-1185">Reference proteome</keyword>
<dbReference type="PANTHER" id="PTHR30160:SF7">
    <property type="entry name" value="ADP-HEPTOSE--LPS HEPTOSYLTRANSFERASE 2"/>
    <property type="match status" value="1"/>
</dbReference>
<gene>
    <name evidence="3" type="ORF">CINF_0232</name>
</gene>
<name>A0A7H9CGL6_9BACT</name>
<dbReference type="PANTHER" id="PTHR30160">
    <property type="entry name" value="TETRAACYLDISACCHARIDE 4'-KINASE-RELATED"/>
    <property type="match status" value="1"/>
</dbReference>
<dbReference type="InterPro" id="IPR051199">
    <property type="entry name" value="LPS_LOS_Heptosyltrfase"/>
</dbReference>
<dbReference type="GO" id="GO:0009244">
    <property type="term" value="P:lipopolysaccharide core region biosynthetic process"/>
    <property type="evidence" value="ECO:0007669"/>
    <property type="project" value="TreeGrafter"/>
</dbReference>
<evidence type="ECO:0000313" key="4">
    <source>
        <dbReference type="Proteomes" id="UP000509414"/>
    </source>
</evidence>
<dbReference type="GO" id="GO:0008713">
    <property type="term" value="F:ADP-heptose-lipopolysaccharide heptosyltransferase activity"/>
    <property type="evidence" value="ECO:0007669"/>
    <property type="project" value="TreeGrafter"/>
</dbReference>
<dbReference type="InterPro" id="IPR002201">
    <property type="entry name" value="Glyco_trans_9"/>
</dbReference>
<keyword evidence="2 3" id="KW-0808">Transferase</keyword>
<dbReference type="CDD" id="cd03789">
    <property type="entry name" value="GT9_LPS_heptosyltransferase"/>
    <property type="match status" value="1"/>
</dbReference>
<dbReference type="KEGG" id="cinf:CINF_0232"/>
<dbReference type="Pfam" id="PF01075">
    <property type="entry name" value="Glyco_transf_9"/>
    <property type="match status" value="1"/>
</dbReference>
<evidence type="ECO:0000313" key="3">
    <source>
        <dbReference type="EMBL" id="QLI04781.1"/>
    </source>
</evidence>
<accession>A0A7H9CGL6</accession>